<accession>A0A820GFG3</accession>
<organism evidence="1 2">
    <name type="scientific">Adineta steineri</name>
    <dbReference type="NCBI Taxonomy" id="433720"/>
    <lineage>
        <taxon>Eukaryota</taxon>
        <taxon>Metazoa</taxon>
        <taxon>Spiralia</taxon>
        <taxon>Gnathifera</taxon>
        <taxon>Rotifera</taxon>
        <taxon>Eurotatoria</taxon>
        <taxon>Bdelloidea</taxon>
        <taxon>Adinetida</taxon>
        <taxon>Adinetidae</taxon>
        <taxon>Adineta</taxon>
    </lineage>
</organism>
<dbReference type="Proteomes" id="UP000663881">
    <property type="component" value="Unassembled WGS sequence"/>
</dbReference>
<comment type="caution">
    <text evidence="1">The sequence shown here is derived from an EMBL/GenBank/DDBJ whole genome shotgun (WGS) entry which is preliminary data.</text>
</comment>
<sequence>MNHLQELLDNVELTRLDYGLTQSDLKPTDRQNFRSCLRITSRDVLNLIARDDNCNGTYMYLKLIKFIISSYIEPTTSIEERMFKLHYSGSF</sequence>
<reference evidence="1" key="1">
    <citation type="submission" date="2021-02" db="EMBL/GenBank/DDBJ databases">
        <authorList>
            <person name="Nowell W R."/>
        </authorList>
    </citation>
    <scope>NUCLEOTIDE SEQUENCE</scope>
</reference>
<dbReference type="AlphaFoldDB" id="A0A820GFG3"/>
<proteinExistence type="predicted"/>
<dbReference type="EMBL" id="CAJOAY010014432">
    <property type="protein sequence ID" value="CAF4278334.1"/>
    <property type="molecule type" value="Genomic_DNA"/>
</dbReference>
<evidence type="ECO:0000313" key="1">
    <source>
        <dbReference type="EMBL" id="CAF4278334.1"/>
    </source>
</evidence>
<evidence type="ECO:0000313" key="2">
    <source>
        <dbReference type="Proteomes" id="UP000663881"/>
    </source>
</evidence>
<protein>
    <submittedName>
        <fullName evidence="1">Uncharacterized protein</fullName>
    </submittedName>
</protein>
<gene>
    <name evidence="1" type="ORF">OKA104_LOCUS45045</name>
</gene>
<name>A0A820GFG3_9BILA</name>